<protein>
    <submittedName>
        <fullName evidence="1">Uncharacterized protein</fullName>
    </submittedName>
</protein>
<organism evidence="1 2">
    <name type="scientific">Anisakis simplex</name>
    <name type="common">Herring worm</name>
    <dbReference type="NCBI Taxonomy" id="6269"/>
    <lineage>
        <taxon>Eukaryota</taxon>
        <taxon>Metazoa</taxon>
        <taxon>Ecdysozoa</taxon>
        <taxon>Nematoda</taxon>
        <taxon>Chromadorea</taxon>
        <taxon>Rhabditida</taxon>
        <taxon>Spirurina</taxon>
        <taxon>Ascaridomorpha</taxon>
        <taxon>Ascaridoidea</taxon>
        <taxon>Anisakidae</taxon>
        <taxon>Anisakis</taxon>
        <taxon>Anisakis simplex complex</taxon>
    </lineage>
</organism>
<dbReference type="OrthoDB" id="5867008at2759"/>
<name>A0A3P6URQ8_ANISI</name>
<sequence>MCKTLACQACAKLMIDRLKAIGFLRWNTQLSINVPYSVDTRLCRRLRFSQPHRVSVSLQFDQSARTSFCATVPNSTETFTNIPQFP</sequence>
<evidence type="ECO:0000313" key="1">
    <source>
        <dbReference type="EMBL" id="VDK80171.1"/>
    </source>
</evidence>
<dbReference type="Proteomes" id="UP000267096">
    <property type="component" value="Unassembled WGS sequence"/>
</dbReference>
<dbReference type="AlphaFoldDB" id="A0A3P6URQ8"/>
<evidence type="ECO:0000313" key="2">
    <source>
        <dbReference type="Proteomes" id="UP000267096"/>
    </source>
</evidence>
<dbReference type="EMBL" id="UYRR01040933">
    <property type="protein sequence ID" value="VDK80171.1"/>
    <property type="molecule type" value="Genomic_DNA"/>
</dbReference>
<accession>A0A3P6URQ8</accession>
<gene>
    <name evidence="1" type="ORF">ASIM_LOCUS20846</name>
</gene>
<keyword evidence="2" id="KW-1185">Reference proteome</keyword>
<proteinExistence type="predicted"/>
<reference evidence="1 2" key="1">
    <citation type="submission" date="2018-11" db="EMBL/GenBank/DDBJ databases">
        <authorList>
            <consortium name="Pathogen Informatics"/>
        </authorList>
    </citation>
    <scope>NUCLEOTIDE SEQUENCE [LARGE SCALE GENOMIC DNA]</scope>
</reference>